<organism evidence="4 5">
    <name type="scientific">Stackebrandtia albiflava</name>
    <dbReference type="NCBI Taxonomy" id="406432"/>
    <lineage>
        <taxon>Bacteria</taxon>
        <taxon>Bacillati</taxon>
        <taxon>Actinomycetota</taxon>
        <taxon>Actinomycetes</taxon>
        <taxon>Glycomycetales</taxon>
        <taxon>Glycomycetaceae</taxon>
        <taxon>Stackebrandtia</taxon>
    </lineage>
</organism>
<dbReference type="GO" id="GO:0005524">
    <property type="term" value="F:ATP binding"/>
    <property type="evidence" value="ECO:0007669"/>
    <property type="project" value="UniProtKB-KW"/>
</dbReference>
<dbReference type="PANTHER" id="PTHR24220">
    <property type="entry name" value="IMPORT ATP-BINDING PROTEIN"/>
    <property type="match status" value="1"/>
</dbReference>
<dbReference type="AlphaFoldDB" id="A0A562UYD2"/>
<proteinExistence type="predicted"/>
<dbReference type="Gene3D" id="3.40.50.300">
    <property type="entry name" value="P-loop containing nucleotide triphosphate hydrolases"/>
    <property type="match status" value="1"/>
</dbReference>
<keyword evidence="2 4" id="KW-0067">ATP-binding</keyword>
<reference evidence="4 5" key="1">
    <citation type="journal article" date="2013" name="Stand. Genomic Sci.">
        <title>Genomic Encyclopedia of Type Strains, Phase I: The one thousand microbial genomes (KMG-I) project.</title>
        <authorList>
            <person name="Kyrpides N.C."/>
            <person name="Woyke T."/>
            <person name="Eisen J.A."/>
            <person name="Garrity G."/>
            <person name="Lilburn T.G."/>
            <person name="Beck B.J."/>
            <person name="Whitman W.B."/>
            <person name="Hugenholtz P."/>
            <person name="Klenk H.P."/>
        </authorList>
    </citation>
    <scope>NUCLEOTIDE SEQUENCE [LARGE SCALE GENOMIC DNA]</scope>
    <source>
        <strain evidence="4 5">DSM 45044</strain>
    </source>
</reference>
<dbReference type="PANTHER" id="PTHR24220:SF659">
    <property type="entry name" value="TRANSPORTER, PUTATIVE-RELATED"/>
    <property type="match status" value="1"/>
</dbReference>
<dbReference type="EMBL" id="VLLL01000007">
    <property type="protein sequence ID" value="TWJ10617.1"/>
    <property type="molecule type" value="Genomic_DNA"/>
</dbReference>
<keyword evidence="1" id="KW-0547">Nucleotide-binding</keyword>
<evidence type="ECO:0000256" key="2">
    <source>
        <dbReference type="ARBA" id="ARBA00022840"/>
    </source>
</evidence>
<evidence type="ECO:0000259" key="3">
    <source>
        <dbReference type="PROSITE" id="PS50893"/>
    </source>
</evidence>
<keyword evidence="5" id="KW-1185">Reference proteome</keyword>
<dbReference type="PROSITE" id="PS50893">
    <property type="entry name" value="ABC_TRANSPORTER_2"/>
    <property type="match status" value="1"/>
</dbReference>
<dbReference type="Proteomes" id="UP000321617">
    <property type="component" value="Unassembled WGS sequence"/>
</dbReference>
<dbReference type="GO" id="GO:0022857">
    <property type="term" value="F:transmembrane transporter activity"/>
    <property type="evidence" value="ECO:0007669"/>
    <property type="project" value="TreeGrafter"/>
</dbReference>
<feature type="domain" description="ABC transporter" evidence="3">
    <location>
        <begin position="1"/>
        <end position="223"/>
    </location>
</feature>
<dbReference type="InterPro" id="IPR027417">
    <property type="entry name" value="P-loop_NTPase"/>
</dbReference>
<evidence type="ECO:0000313" key="5">
    <source>
        <dbReference type="Proteomes" id="UP000321617"/>
    </source>
</evidence>
<dbReference type="SMART" id="SM00382">
    <property type="entry name" value="AAA"/>
    <property type="match status" value="1"/>
</dbReference>
<dbReference type="Pfam" id="PF00005">
    <property type="entry name" value="ABC_tran"/>
    <property type="match status" value="1"/>
</dbReference>
<dbReference type="GO" id="GO:0005886">
    <property type="term" value="C:plasma membrane"/>
    <property type="evidence" value="ECO:0007669"/>
    <property type="project" value="TreeGrafter"/>
</dbReference>
<gene>
    <name evidence="4" type="ORF">LX16_4037</name>
</gene>
<comment type="caution">
    <text evidence="4">The sequence shown here is derived from an EMBL/GenBank/DDBJ whole genome shotgun (WGS) entry which is preliminary data.</text>
</comment>
<sequence>MKPDELVSCRGVRHGYVADSGESLVLDDLELSIAAGEIVALTGPSGSGKSTLLRLLGCLDRAHAGTIAVGGVDTTTASARRRRRLRRDRIGYVRQNPADNLIDHLTVRQHFMLATGMGGRTSTGPAELAERLGVAGKWHRRPRELSGGEQQRVAIGFAALGRSDLLLLDEPTGQLDHAIGEQVLDTLDLLRDTGLTIVVATHDPKTARRADRTCRLIDGKVAA</sequence>
<protein>
    <submittedName>
        <fullName evidence="4">Putative ABC transport system ATP-binding protein/peptide/nickel transport system ATP-binding protein/macrolide transport system ATP-binding/permease protein</fullName>
    </submittedName>
</protein>
<accession>A0A562UYD2</accession>
<dbReference type="InterPro" id="IPR003439">
    <property type="entry name" value="ABC_transporter-like_ATP-bd"/>
</dbReference>
<evidence type="ECO:0000256" key="1">
    <source>
        <dbReference type="ARBA" id="ARBA00022741"/>
    </source>
</evidence>
<dbReference type="GO" id="GO:0016887">
    <property type="term" value="F:ATP hydrolysis activity"/>
    <property type="evidence" value="ECO:0007669"/>
    <property type="project" value="InterPro"/>
</dbReference>
<dbReference type="InterPro" id="IPR003593">
    <property type="entry name" value="AAA+_ATPase"/>
</dbReference>
<dbReference type="InterPro" id="IPR015854">
    <property type="entry name" value="ABC_transpr_LolD-like"/>
</dbReference>
<dbReference type="SUPFAM" id="SSF52540">
    <property type="entry name" value="P-loop containing nucleoside triphosphate hydrolases"/>
    <property type="match status" value="1"/>
</dbReference>
<evidence type="ECO:0000313" key="4">
    <source>
        <dbReference type="EMBL" id="TWJ10617.1"/>
    </source>
</evidence>
<name>A0A562UYD2_9ACTN</name>